<dbReference type="InterPro" id="IPR026341">
    <property type="entry name" value="T9SS_type_B"/>
</dbReference>
<protein>
    <submittedName>
        <fullName evidence="3">T9SS type B sorting domain-containing protein</fullName>
    </submittedName>
</protein>
<evidence type="ECO:0000256" key="1">
    <source>
        <dbReference type="SAM" id="MobiDB-lite"/>
    </source>
</evidence>
<evidence type="ECO:0000256" key="2">
    <source>
        <dbReference type="SAM" id="SignalP"/>
    </source>
</evidence>
<gene>
    <name evidence="3" type="ORF">GCM10023311_22370</name>
</gene>
<reference evidence="4" key="1">
    <citation type="journal article" date="2019" name="Int. J. Syst. Evol. Microbiol.">
        <title>The Global Catalogue of Microorganisms (GCM) 10K type strain sequencing project: providing services to taxonomists for standard genome sequencing and annotation.</title>
        <authorList>
            <consortium name="The Broad Institute Genomics Platform"/>
            <consortium name="The Broad Institute Genome Sequencing Center for Infectious Disease"/>
            <person name="Wu L."/>
            <person name="Ma J."/>
        </authorList>
    </citation>
    <scope>NUCLEOTIDE SEQUENCE [LARGE SCALE GENOMIC DNA]</scope>
    <source>
        <strain evidence="4">JCM 18274</strain>
    </source>
</reference>
<dbReference type="Proteomes" id="UP001500433">
    <property type="component" value="Unassembled WGS sequence"/>
</dbReference>
<evidence type="ECO:0000313" key="3">
    <source>
        <dbReference type="EMBL" id="GAA4897122.1"/>
    </source>
</evidence>
<accession>A0ABP9F9T8</accession>
<dbReference type="NCBIfam" id="TIGR04131">
    <property type="entry name" value="Bac_Flav_CTERM"/>
    <property type="match status" value="1"/>
</dbReference>
<organism evidence="3 4">
    <name type="scientific">Flaviramulus aquimarinus</name>
    <dbReference type="NCBI Taxonomy" id="1170456"/>
    <lineage>
        <taxon>Bacteria</taxon>
        <taxon>Pseudomonadati</taxon>
        <taxon>Bacteroidota</taxon>
        <taxon>Flavobacteriia</taxon>
        <taxon>Flavobacteriales</taxon>
        <taxon>Flavobacteriaceae</taxon>
        <taxon>Flaviramulus</taxon>
    </lineage>
</organism>
<comment type="caution">
    <text evidence="3">The sequence shown here is derived from an EMBL/GenBank/DDBJ whole genome shotgun (WGS) entry which is preliminary data.</text>
</comment>
<evidence type="ECO:0000313" key="4">
    <source>
        <dbReference type="Proteomes" id="UP001500433"/>
    </source>
</evidence>
<feature type="region of interest" description="Disordered" evidence="1">
    <location>
        <begin position="118"/>
        <end position="143"/>
    </location>
</feature>
<name>A0ABP9F9T8_9FLAO</name>
<feature type="signal peptide" evidence="2">
    <location>
        <begin position="1"/>
        <end position="22"/>
    </location>
</feature>
<proteinExistence type="predicted"/>
<dbReference type="EMBL" id="BAABJH010000005">
    <property type="protein sequence ID" value="GAA4897122.1"/>
    <property type="molecule type" value="Genomic_DNA"/>
</dbReference>
<dbReference type="RefSeq" id="WP_345274240.1">
    <property type="nucleotide sequence ID" value="NZ_BAABJH010000005.1"/>
</dbReference>
<dbReference type="Pfam" id="PF13585">
    <property type="entry name" value="CHU_C"/>
    <property type="match status" value="1"/>
</dbReference>
<feature type="chain" id="PRO_5045870780" evidence="2">
    <location>
        <begin position="23"/>
        <end position="819"/>
    </location>
</feature>
<keyword evidence="2" id="KW-0732">Signal</keyword>
<keyword evidence="4" id="KW-1185">Reference proteome</keyword>
<sequence length="819" mass="90550">MKLLLKLSFFCLLTIYCSKTYGQQPTDCINAVIACGNSDLTLDVSGVGTQELSGSNTCSSQENNSIWLQVTLVSDGTLGFTLTPNSANINEDYDFFVFGPNASCGNIGQAIRCSTTNPDNAGQSNNLTGMNGTSTDTSEGPGPDGDSFVRWLDVLAGETYYIVIDRPIGNSPFNLEWTGTASFSEPPTDQSTITGTVLDLENCDVDIPFTDGFTTFNLSDNTAFIRGSQTDVDITYHESASDANIGIDPLSDRYTNISNPQTIYTRITNRTTGCFEVSSFDLNVNLGPDFNPPSDFILCDNLNDGDNKNGRVTFDLTSKNEEILNGLNPADFNVSYHTTLTDAETKTGPFNAYYNTTPFNDQVFVRIEDVLNPDCRSITTLNLIVIRTPEAFNHTVLQCDEDGLLDGITMFNLNQSNIELTGNIDGRSTKFYEDVSRTKEVNGDAYTSTTDSQIIYVEVINDETGCSSFSELNLNVSLTDAQDTMLEVCDDDGIEDGFHLFNLLNANNTLVDGLPDGLDISYYETYNNALLEQNVLDPSFTNTIPDSQIIYARVENMNNCYGISEVNLVVNPLPEINIDDLDYYCLNIFPNTIPIDAALLNDIPSNYTYAWSTGENTYEIQINQADIYNVTVTNITSGCSKNRTVVIENSNIASFDSIEPFQVTDASQNNTIIVFATGEGIYQYALYDDDNTDVYKPFQDSNVFENISPGIYTVRVKDVKNDCGTIKDKVSVIGFPKFFTPNNDGVNDTWQVLGVSSMFQPNTRILIFNRFGKLIKELDPLGKGWNGLLNGVKLPTDDYWFAITLQDGRIFKNHFTLKY</sequence>
<feature type="compositionally biased region" description="Polar residues" evidence="1">
    <location>
        <begin position="118"/>
        <end position="138"/>
    </location>
</feature>